<gene>
    <name evidence="2" type="ORF">G443_003922</name>
</gene>
<protein>
    <recommendedName>
        <fullName evidence="4">DUF3558 domain-containing protein</fullName>
    </recommendedName>
</protein>
<dbReference type="Pfam" id="PF12079">
    <property type="entry name" value="DUF3558"/>
    <property type="match status" value="1"/>
</dbReference>
<name>A0ABT1JM99_ACTCY</name>
<sequence length="216" mass="22274">MRGFTSGRRLVGSVAAVLLTTGCVAEAGGRAALREPPSHLLAPLPSPSVPPPPPRPAEMPLDGVDPCALLGREDRIQLGIDRPPVPGVENGFGEAATCSLRSAQNLVGARLALVTIEGVGVWTDDTAQVEVEHVSSAGFPALVVRTPGQEGVCNVEVDVAEGQFLDVLYRDDGASPPPGLDQLCAGAERVAEIVTANLRERSGVAAEEHETAPPSG</sequence>
<reference evidence="2 3" key="1">
    <citation type="submission" date="2013-07" db="EMBL/GenBank/DDBJ databases">
        <authorList>
            <consortium name="DOE Joint Genome Institute"/>
            <person name="Reeve W."/>
            <person name="Huntemann M."/>
            <person name="Han J."/>
            <person name="Chen A."/>
            <person name="Kyrpides N."/>
            <person name="Mavromatis K."/>
            <person name="Markowitz V."/>
            <person name="Palaniappan K."/>
            <person name="Ivanova N."/>
            <person name="Schaumberg A."/>
            <person name="Pati A."/>
            <person name="Liolios K."/>
            <person name="Nordberg H.P."/>
            <person name="Cantor M.N."/>
            <person name="Hua S.X."/>
            <person name="Woyke T."/>
        </authorList>
    </citation>
    <scope>NUCLEOTIDE SEQUENCE [LARGE SCALE GENOMIC DNA]</scope>
    <source>
        <strain evidence="2 3">DSM 43889</strain>
    </source>
</reference>
<dbReference type="RefSeq" id="WP_026419352.1">
    <property type="nucleotide sequence ID" value="NZ_AUBJ02000001.1"/>
</dbReference>
<feature type="region of interest" description="Disordered" evidence="1">
    <location>
        <begin position="38"/>
        <end position="60"/>
    </location>
</feature>
<feature type="compositionally biased region" description="Pro residues" evidence="1">
    <location>
        <begin position="44"/>
        <end position="57"/>
    </location>
</feature>
<accession>A0ABT1JM99</accession>
<organism evidence="2 3">
    <name type="scientific">Actinoalloteichus caeruleus DSM 43889</name>
    <dbReference type="NCBI Taxonomy" id="1120930"/>
    <lineage>
        <taxon>Bacteria</taxon>
        <taxon>Bacillati</taxon>
        <taxon>Actinomycetota</taxon>
        <taxon>Actinomycetes</taxon>
        <taxon>Pseudonocardiales</taxon>
        <taxon>Pseudonocardiaceae</taxon>
        <taxon>Actinoalloteichus</taxon>
        <taxon>Actinoalloteichus cyanogriseus</taxon>
    </lineage>
</organism>
<evidence type="ECO:0000313" key="3">
    <source>
        <dbReference type="Proteomes" id="UP000791080"/>
    </source>
</evidence>
<evidence type="ECO:0000256" key="1">
    <source>
        <dbReference type="SAM" id="MobiDB-lite"/>
    </source>
</evidence>
<dbReference type="PROSITE" id="PS51257">
    <property type="entry name" value="PROKAR_LIPOPROTEIN"/>
    <property type="match status" value="1"/>
</dbReference>
<dbReference type="EMBL" id="AUBJ02000001">
    <property type="protein sequence ID" value="MCP2333652.1"/>
    <property type="molecule type" value="Genomic_DNA"/>
</dbReference>
<proteinExistence type="predicted"/>
<dbReference type="Proteomes" id="UP000791080">
    <property type="component" value="Unassembled WGS sequence"/>
</dbReference>
<comment type="caution">
    <text evidence="2">The sequence shown here is derived from an EMBL/GenBank/DDBJ whole genome shotgun (WGS) entry which is preliminary data.</text>
</comment>
<keyword evidence="3" id="KW-1185">Reference proteome</keyword>
<dbReference type="InterPro" id="IPR024520">
    <property type="entry name" value="DUF3558"/>
</dbReference>
<evidence type="ECO:0008006" key="4">
    <source>
        <dbReference type="Google" id="ProtNLM"/>
    </source>
</evidence>
<reference evidence="2 3" key="2">
    <citation type="submission" date="2022-06" db="EMBL/GenBank/DDBJ databases">
        <title>Genomic Encyclopedia of Type Strains, Phase I: the one thousand microbial genomes (KMG-I) project.</title>
        <authorList>
            <person name="Kyrpides N."/>
        </authorList>
    </citation>
    <scope>NUCLEOTIDE SEQUENCE [LARGE SCALE GENOMIC DNA]</scope>
    <source>
        <strain evidence="2 3">DSM 43889</strain>
    </source>
</reference>
<evidence type="ECO:0000313" key="2">
    <source>
        <dbReference type="EMBL" id="MCP2333652.1"/>
    </source>
</evidence>